<evidence type="ECO:0000256" key="4">
    <source>
        <dbReference type="ARBA" id="ARBA00022692"/>
    </source>
</evidence>
<dbReference type="Pfam" id="PF01545">
    <property type="entry name" value="Cation_efflux"/>
    <property type="match status" value="1"/>
</dbReference>
<dbReference type="EMBL" id="CP028811">
    <property type="protein sequence ID" value="AWA29273.1"/>
    <property type="molecule type" value="Genomic_DNA"/>
</dbReference>
<dbReference type="PANTHER" id="PTHR11562">
    <property type="entry name" value="CATION EFFLUX PROTEIN/ ZINC TRANSPORTER"/>
    <property type="match status" value="1"/>
</dbReference>
<dbReference type="AlphaFoldDB" id="A0A2S0RC33"/>
<keyword evidence="5" id="KW-0864">Zinc transport</keyword>
<keyword evidence="3" id="KW-0813">Transport</keyword>
<dbReference type="RefSeq" id="WP_108369858.1">
    <property type="nucleotide sequence ID" value="NZ_CP028811.1"/>
</dbReference>
<evidence type="ECO:0000256" key="1">
    <source>
        <dbReference type="ARBA" id="ARBA00004141"/>
    </source>
</evidence>
<feature type="transmembrane region" description="Helical" evidence="9">
    <location>
        <begin position="149"/>
        <end position="170"/>
    </location>
</feature>
<feature type="domain" description="Cation efflux protein cytoplasmic" evidence="11">
    <location>
        <begin position="211"/>
        <end position="287"/>
    </location>
</feature>
<proteinExistence type="inferred from homology"/>
<dbReference type="InterPro" id="IPR027469">
    <property type="entry name" value="Cation_efflux_TMD_sf"/>
</dbReference>
<accession>A0A2S0RC33</accession>
<evidence type="ECO:0000256" key="7">
    <source>
        <dbReference type="ARBA" id="ARBA00023065"/>
    </source>
</evidence>
<dbReference type="Pfam" id="PF16916">
    <property type="entry name" value="ZT_dimer"/>
    <property type="match status" value="1"/>
</dbReference>
<dbReference type="PANTHER" id="PTHR11562:SF17">
    <property type="entry name" value="RE54080P-RELATED"/>
    <property type="match status" value="1"/>
</dbReference>
<keyword evidence="13" id="KW-1185">Reference proteome</keyword>
<evidence type="ECO:0000313" key="12">
    <source>
        <dbReference type="EMBL" id="AWA29273.1"/>
    </source>
</evidence>
<comment type="similarity">
    <text evidence="2">Belongs to the cation diffusion facilitator (CDF) transporter (TC 2.A.4) family. SLC30A subfamily.</text>
</comment>
<name>A0A2S0RC33_9FLAO</name>
<evidence type="ECO:0000313" key="13">
    <source>
        <dbReference type="Proteomes" id="UP000244193"/>
    </source>
</evidence>
<protein>
    <submittedName>
        <fullName evidence="12">Cation transporter</fullName>
    </submittedName>
</protein>
<evidence type="ECO:0000256" key="9">
    <source>
        <dbReference type="SAM" id="Phobius"/>
    </source>
</evidence>
<gene>
    <name evidence="12" type="ORF">HYN48_03750</name>
</gene>
<dbReference type="OrthoDB" id="9809646at2"/>
<evidence type="ECO:0000256" key="6">
    <source>
        <dbReference type="ARBA" id="ARBA00022989"/>
    </source>
</evidence>
<dbReference type="InterPro" id="IPR027470">
    <property type="entry name" value="Cation_efflux_CTD"/>
</dbReference>
<organism evidence="12 13">
    <name type="scientific">Flavobacterium magnum</name>
    <dbReference type="NCBI Taxonomy" id="2162713"/>
    <lineage>
        <taxon>Bacteria</taxon>
        <taxon>Pseudomonadati</taxon>
        <taxon>Bacteroidota</taxon>
        <taxon>Flavobacteriia</taxon>
        <taxon>Flavobacteriales</taxon>
        <taxon>Flavobacteriaceae</taxon>
        <taxon>Flavobacterium</taxon>
    </lineage>
</organism>
<keyword evidence="8 9" id="KW-0472">Membrane</keyword>
<dbReference type="Proteomes" id="UP000244193">
    <property type="component" value="Chromosome"/>
</dbReference>
<evidence type="ECO:0000259" key="11">
    <source>
        <dbReference type="Pfam" id="PF16916"/>
    </source>
</evidence>
<evidence type="ECO:0000256" key="5">
    <source>
        <dbReference type="ARBA" id="ARBA00022906"/>
    </source>
</evidence>
<dbReference type="InterPro" id="IPR050681">
    <property type="entry name" value="CDF/SLC30A"/>
</dbReference>
<dbReference type="Gene3D" id="3.30.70.1350">
    <property type="entry name" value="Cation efflux protein, cytoplasmic domain"/>
    <property type="match status" value="1"/>
</dbReference>
<feature type="transmembrane region" description="Helical" evidence="9">
    <location>
        <begin position="20"/>
        <end position="40"/>
    </location>
</feature>
<evidence type="ECO:0000256" key="2">
    <source>
        <dbReference type="ARBA" id="ARBA00008873"/>
    </source>
</evidence>
<reference evidence="12 13" key="1">
    <citation type="submission" date="2018-04" db="EMBL/GenBank/DDBJ databases">
        <title>Genome sequencing of Flavobacterium sp. HYN0048.</title>
        <authorList>
            <person name="Yi H."/>
            <person name="Baek C."/>
        </authorList>
    </citation>
    <scope>NUCLEOTIDE SEQUENCE [LARGE SCALE GENOMIC DNA]</scope>
    <source>
        <strain evidence="12 13">HYN0048</strain>
    </source>
</reference>
<evidence type="ECO:0000256" key="3">
    <source>
        <dbReference type="ARBA" id="ARBA00022448"/>
    </source>
</evidence>
<dbReference type="Gene3D" id="1.20.1510.10">
    <property type="entry name" value="Cation efflux protein transmembrane domain"/>
    <property type="match status" value="1"/>
</dbReference>
<evidence type="ECO:0000259" key="10">
    <source>
        <dbReference type="Pfam" id="PF01545"/>
    </source>
</evidence>
<dbReference type="KEGG" id="fmg:HYN48_03750"/>
<keyword evidence="5" id="KW-0862">Zinc</keyword>
<feature type="transmembrane region" description="Helical" evidence="9">
    <location>
        <begin position="83"/>
        <end position="102"/>
    </location>
</feature>
<dbReference type="GO" id="GO:0005886">
    <property type="term" value="C:plasma membrane"/>
    <property type="evidence" value="ECO:0007669"/>
    <property type="project" value="TreeGrafter"/>
</dbReference>
<comment type="subcellular location">
    <subcellularLocation>
        <location evidence="1">Membrane</location>
        <topology evidence="1">Multi-pass membrane protein</topology>
    </subcellularLocation>
</comment>
<keyword evidence="6 9" id="KW-1133">Transmembrane helix</keyword>
<feature type="transmembrane region" description="Helical" evidence="9">
    <location>
        <begin position="176"/>
        <end position="199"/>
    </location>
</feature>
<dbReference type="InterPro" id="IPR002524">
    <property type="entry name" value="Cation_efflux"/>
</dbReference>
<feature type="domain" description="Cation efflux protein transmembrane" evidence="10">
    <location>
        <begin position="18"/>
        <end position="207"/>
    </location>
</feature>
<dbReference type="InterPro" id="IPR036837">
    <property type="entry name" value="Cation_efflux_CTD_sf"/>
</dbReference>
<evidence type="ECO:0000256" key="8">
    <source>
        <dbReference type="ARBA" id="ARBA00023136"/>
    </source>
</evidence>
<dbReference type="NCBIfam" id="TIGR01297">
    <property type="entry name" value="CDF"/>
    <property type="match status" value="1"/>
</dbReference>
<keyword evidence="7" id="KW-0406">Ion transport</keyword>
<dbReference type="SUPFAM" id="SSF161111">
    <property type="entry name" value="Cation efflux protein transmembrane domain-like"/>
    <property type="match status" value="1"/>
</dbReference>
<dbReference type="GO" id="GO:0005385">
    <property type="term" value="F:zinc ion transmembrane transporter activity"/>
    <property type="evidence" value="ECO:0007669"/>
    <property type="project" value="TreeGrafter"/>
</dbReference>
<keyword evidence="4 9" id="KW-0812">Transmembrane</keyword>
<dbReference type="SUPFAM" id="SSF160240">
    <property type="entry name" value="Cation efflux protein cytoplasmic domain-like"/>
    <property type="match status" value="1"/>
</dbReference>
<sequence>MAHDHHHHSHNGDKNLSVSIVLNIGITVAQIVGGIISGSLSLISDALHNFSDVISLFLSLAAHRLAKRKASAMRTFGFKRAELLAAFINASTLVIVAFYLIYESVVRFSEPVVIESGLVIWMSLIGILFNGFSAVLIREEARQSINMKSAYLHLFTDMMASVAVLAGGLLMKYYQIFWVDSVITFAIAVYLIIMGFGLLKSSTKMLMLFTPENLNIDAIAESVHKVTGENKLYHIHLWHLNDNELHFEAHLDCTQDMSVSQFNALADEIEELLRHEFNITHCTIQPEFEKACQKDFIVEE</sequence>
<feature type="transmembrane region" description="Helical" evidence="9">
    <location>
        <begin position="118"/>
        <end position="137"/>
    </location>
</feature>
<dbReference type="InterPro" id="IPR058533">
    <property type="entry name" value="Cation_efflux_TM"/>
</dbReference>